<comment type="caution">
    <text evidence="3">The sequence shown here is derived from an EMBL/GenBank/DDBJ whole genome shotgun (WGS) entry which is preliminary data.</text>
</comment>
<evidence type="ECO:0000259" key="2">
    <source>
        <dbReference type="Pfam" id="PF13193"/>
    </source>
</evidence>
<dbReference type="SUPFAM" id="SSF56801">
    <property type="entry name" value="Acetyl-CoA synthetase-like"/>
    <property type="match status" value="1"/>
</dbReference>
<dbReference type="NCBIfam" id="TIGR03098">
    <property type="entry name" value="ligase_PEP_1"/>
    <property type="match status" value="1"/>
</dbReference>
<name>A0A2S5DIF7_9NEIS</name>
<dbReference type="EMBL" id="PQWB01000023">
    <property type="protein sequence ID" value="POZ62801.1"/>
    <property type="molecule type" value="Genomic_DNA"/>
</dbReference>
<dbReference type="PROSITE" id="PS00455">
    <property type="entry name" value="AMP_BINDING"/>
    <property type="match status" value="1"/>
</dbReference>
<evidence type="ECO:0000313" key="4">
    <source>
        <dbReference type="Proteomes" id="UP000237082"/>
    </source>
</evidence>
<evidence type="ECO:0000313" key="3">
    <source>
        <dbReference type="EMBL" id="POZ62801.1"/>
    </source>
</evidence>
<dbReference type="InterPro" id="IPR045851">
    <property type="entry name" value="AMP-bd_C_sf"/>
</dbReference>
<sequence length="515" mass="55691">MNRARISLYHLLRLSAERHGERPAFAQGETRASYAQLLTDVRRHAARLAAADIQPGDRVAVYAGKQYDTVAMMLAVNARGAILVPVNPQLKPAQLRHILADSGARLLVSTGARLSRLSEALDGLALQAWKLEALPDAMLDAAEPEATDNDPAAILYTSGSTGRPKGVVLSQRNLVSGADSVSAYLGLAEDDVILGILPLSFDAGFSQLSTALASAACYAPLDFLQPKEVPAFCERHGVTAITGVPPLWMQLMAADWPAETGARVRRFANTGGHMPGPLLDKLRLAFPQAKPYLMYGLTEAFRSTYLQPEDAADRPGSIGKAVPNADIRVLRPDGAECAPGEPGELVHRGAFVTLGYWNDPELTAHRFRPWQGPHSQIPRQEAAVWSGDIVYRDEEGYLYFVARGDDMIKTSGYRVSPTEVEEILFALPGVHEAAAYGVPHPMLGEAIAVSLHGAEGVAEAELLALCRERLPGYMVPQRLSFHAEPLPRNPNGKIDRKQLKQQFAGLFAASPTHIG</sequence>
<reference evidence="4" key="1">
    <citation type="submission" date="2018-02" db="EMBL/GenBank/DDBJ databases">
        <authorList>
            <person name="O'Hara-Hanley K."/>
            <person name="Soby S."/>
        </authorList>
    </citation>
    <scope>NUCLEOTIDE SEQUENCE [LARGE SCALE GENOMIC DNA]</scope>
    <source>
        <strain evidence="4">MWU14-2602</strain>
    </source>
</reference>
<dbReference type="Pfam" id="PF00501">
    <property type="entry name" value="AMP-binding"/>
    <property type="match status" value="1"/>
</dbReference>
<dbReference type="RefSeq" id="WP_103901907.1">
    <property type="nucleotide sequence ID" value="NZ_PQWB01000023.1"/>
</dbReference>
<dbReference type="InterPro" id="IPR025110">
    <property type="entry name" value="AMP-bd_C"/>
</dbReference>
<dbReference type="PANTHER" id="PTHR43767">
    <property type="entry name" value="LONG-CHAIN-FATTY-ACID--COA LIGASE"/>
    <property type="match status" value="1"/>
</dbReference>
<keyword evidence="3" id="KW-0436">Ligase</keyword>
<dbReference type="Proteomes" id="UP000237082">
    <property type="component" value="Unassembled WGS sequence"/>
</dbReference>
<proteinExistence type="predicted"/>
<feature type="domain" description="AMP-dependent synthetase/ligase" evidence="1">
    <location>
        <begin position="15"/>
        <end position="357"/>
    </location>
</feature>
<accession>A0A2S5DIF7</accession>
<dbReference type="OrthoDB" id="9763207at2"/>
<dbReference type="Gene3D" id="3.30.300.30">
    <property type="match status" value="1"/>
</dbReference>
<dbReference type="InterPro" id="IPR020845">
    <property type="entry name" value="AMP-binding_CS"/>
</dbReference>
<protein>
    <submittedName>
        <fullName evidence="3">Acyl-CoA ligase (AMP-forming), exosortase A system-associated</fullName>
    </submittedName>
</protein>
<evidence type="ECO:0000259" key="1">
    <source>
        <dbReference type="Pfam" id="PF00501"/>
    </source>
</evidence>
<organism evidence="3 4">
    <name type="scientific">Chromobacterium alticapitis</name>
    <dbReference type="NCBI Taxonomy" id="2073169"/>
    <lineage>
        <taxon>Bacteria</taxon>
        <taxon>Pseudomonadati</taxon>
        <taxon>Pseudomonadota</taxon>
        <taxon>Betaproteobacteria</taxon>
        <taxon>Neisseriales</taxon>
        <taxon>Chromobacteriaceae</taxon>
        <taxon>Chromobacterium</taxon>
    </lineage>
</organism>
<dbReference type="Gene3D" id="3.40.50.12780">
    <property type="entry name" value="N-terminal domain of ligase-like"/>
    <property type="match status" value="1"/>
</dbReference>
<dbReference type="PANTHER" id="PTHR43767:SF1">
    <property type="entry name" value="NONRIBOSOMAL PEPTIDE SYNTHASE PES1 (EUROFUNG)-RELATED"/>
    <property type="match status" value="1"/>
</dbReference>
<dbReference type="InterPro" id="IPR000873">
    <property type="entry name" value="AMP-dep_synth/lig_dom"/>
</dbReference>
<dbReference type="Pfam" id="PF13193">
    <property type="entry name" value="AMP-binding_C"/>
    <property type="match status" value="1"/>
</dbReference>
<dbReference type="InterPro" id="IPR017529">
    <property type="entry name" value="AcylCoA_ligase_PEP_1"/>
</dbReference>
<gene>
    <name evidence="3" type="ORF">C2I19_06510</name>
</gene>
<keyword evidence="4" id="KW-1185">Reference proteome</keyword>
<feature type="domain" description="AMP-binding enzyme C-terminal" evidence="2">
    <location>
        <begin position="419"/>
        <end position="493"/>
    </location>
</feature>
<dbReference type="AlphaFoldDB" id="A0A2S5DIF7"/>
<dbReference type="InterPro" id="IPR042099">
    <property type="entry name" value="ANL_N_sf"/>
</dbReference>
<dbReference type="GO" id="GO:0016878">
    <property type="term" value="F:acid-thiol ligase activity"/>
    <property type="evidence" value="ECO:0007669"/>
    <property type="project" value="UniProtKB-ARBA"/>
</dbReference>
<dbReference type="InterPro" id="IPR050237">
    <property type="entry name" value="ATP-dep_AMP-bd_enzyme"/>
</dbReference>